<evidence type="ECO:0000256" key="2">
    <source>
        <dbReference type="ARBA" id="ARBA00022694"/>
    </source>
</evidence>
<dbReference type="InterPro" id="IPR020094">
    <property type="entry name" value="TruA/RsuA/RluB/E/F_N"/>
</dbReference>
<feature type="active site" description="Nucleophile" evidence="4 5">
    <location>
        <position position="56"/>
    </location>
</feature>
<dbReference type="Gene3D" id="3.30.70.580">
    <property type="entry name" value="Pseudouridine synthase I, catalytic domain, N-terminal subdomain"/>
    <property type="match status" value="1"/>
</dbReference>
<dbReference type="AlphaFoldDB" id="A0A223ASA6"/>
<dbReference type="PANTHER" id="PTHR11142">
    <property type="entry name" value="PSEUDOURIDYLATE SYNTHASE"/>
    <property type="match status" value="1"/>
</dbReference>
<sequence>MSENSKNILLKIQYDGTNFHGWQKQPDVRTVQGEVEHVLRFIAGYDVPVNGTSRTDTGVHALGQCCSFTWDNPLPTDKLADIMNRRFGAGGLGRSGLPGDIKVVSADEVDMEFHARFSCHGKTYKYIVDRSGDIFERNHVYHYGFALDHAAMREAARLAVGTHDFASFQTAGGIPRDTTVRTITDITITEEDNRTIIRVTGDGFLYNMVRILVGTLLDIGTGKKEAQEMEEIIASTDRSKAGFTAPPEGLYLEEIYFDDEFKRGGGTCTK</sequence>
<evidence type="ECO:0000256" key="3">
    <source>
        <dbReference type="ARBA" id="ARBA00023235"/>
    </source>
</evidence>
<dbReference type="PIRSF" id="PIRSF001430">
    <property type="entry name" value="tRNA_psdUrid_synth"/>
    <property type="match status" value="1"/>
</dbReference>
<dbReference type="GO" id="GO:0003723">
    <property type="term" value="F:RNA binding"/>
    <property type="evidence" value="ECO:0007669"/>
    <property type="project" value="InterPro"/>
</dbReference>
<dbReference type="SUPFAM" id="SSF55120">
    <property type="entry name" value="Pseudouridine synthase"/>
    <property type="match status" value="1"/>
</dbReference>
<comment type="catalytic activity">
    <reaction evidence="4 7">
        <text>uridine(38/39/40) in tRNA = pseudouridine(38/39/40) in tRNA</text>
        <dbReference type="Rhea" id="RHEA:22376"/>
        <dbReference type="Rhea" id="RHEA-COMP:10085"/>
        <dbReference type="Rhea" id="RHEA-COMP:10087"/>
        <dbReference type="ChEBI" id="CHEBI:65314"/>
        <dbReference type="ChEBI" id="CHEBI:65315"/>
        <dbReference type="EC" id="5.4.99.12"/>
    </reaction>
</comment>
<dbReference type="HAMAP" id="MF_00171">
    <property type="entry name" value="TruA"/>
    <property type="match status" value="1"/>
</dbReference>
<feature type="domain" description="Pseudouridine synthase I TruA alpha/beta" evidence="8">
    <location>
        <begin position="155"/>
        <end position="258"/>
    </location>
</feature>
<organism evidence="9 10">
    <name type="scientific">Mogibacterium pumilum</name>
    <dbReference type="NCBI Taxonomy" id="86332"/>
    <lineage>
        <taxon>Bacteria</taxon>
        <taxon>Bacillati</taxon>
        <taxon>Bacillota</taxon>
        <taxon>Clostridia</taxon>
        <taxon>Peptostreptococcales</taxon>
        <taxon>Anaerovoracaceae</taxon>
        <taxon>Mogibacterium</taxon>
    </lineage>
</organism>
<accession>A0A223ASA6</accession>
<dbReference type="EMBL" id="CP016199">
    <property type="protein sequence ID" value="ASS37841.1"/>
    <property type="molecule type" value="Genomic_DNA"/>
</dbReference>
<gene>
    <name evidence="4" type="primary">truA</name>
    <name evidence="9" type="ORF">AXF17_04840</name>
</gene>
<proteinExistence type="inferred from homology"/>
<dbReference type="InterPro" id="IPR020097">
    <property type="entry name" value="PsdUridine_synth_TruA_a/b_dom"/>
</dbReference>
<dbReference type="InterPro" id="IPR020095">
    <property type="entry name" value="PsdUridine_synth_TruA_C"/>
</dbReference>
<evidence type="ECO:0000256" key="6">
    <source>
        <dbReference type="PIRSR" id="PIRSR001430-2"/>
    </source>
</evidence>
<feature type="domain" description="Pseudouridine synthase I TruA alpha/beta" evidence="8">
    <location>
        <begin position="13"/>
        <end position="86"/>
    </location>
</feature>
<name>A0A223ASA6_9FIRM</name>
<keyword evidence="10" id="KW-1185">Reference proteome</keyword>
<evidence type="ECO:0000256" key="4">
    <source>
        <dbReference type="HAMAP-Rule" id="MF_00171"/>
    </source>
</evidence>
<reference evidence="10" key="1">
    <citation type="submission" date="2016-05" db="EMBL/GenBank/DDBJ databases">
        <authorList>
            <person name="Holder M.E."/>
            <person name="Ajami N.J."/>
            <person name="Petrosino J.F."/>
        </authorList>
    </citation>
    <scope>NUCLEOTIDE SEQUENCE [LARGE SCALE GENOMIC DNA]</scope>
    <source>
        <strain evidence="10">ATCC 700696</strain>
    </source>
</reference>
<dbReference type="CDD" id="cd02570">
    <property type="entry name" value="PseudoU_synth_EcTruA"/>
    <property type="match status" value="1"/>
</dbReference>
<comment type="subunit">
    <text evidence="4">Homodimer.</text>
</comment>
<dbReference type="NCBIfam" id="TIGR00071">
    <property type="entry name" value="hisT_truA"/>
    <property type="match status" value="1"/>
</dbReference>
<comment type="function">
    <text evidence="4">Formation of pseudouridine at positions 38, 39 and 40 in the anticodon stem and loop of transfer RNAs.</text>
</comment>
<dbReference type="OrthoDB" id="9811823at2"/>
<dbReference type="InterPro" id="IPR020103">
    <property type="entry name" value="PsdUridine_synth_cat_dom_sf"/>
</dbReference>
<evidence type="ECO:0000259" key="8">
    <source>
        <dbReference type="Pfam" id="PF01416"/>
    </source>
</evidence>
<evidence type="ECO:0000313" key="9">
    <source>
        <dbReference type="EMBL" id="ASS37841.1"/>
    </source>
</evidence>
<dbReference type="GO" id="GO:0160147">
    <property type="term" value="F:tRNA pseudouridine(38-40) synthase activity"/>
    <property type="evidence" value="ECO:0007669"/>
    <property type="project" value="UniProtKB-EC"/>
</dbReference>
<dbReference type="InterPro" id="IPR001406">
    <property type="entry name" value="PsdUridine_synth_TruA"/>
</dbReference>
<evidence type="ECO:0000256" key="7">
    <source>
        <dbReference type="RuleBase" id="RU003792"/>
    </source>
</evidence>
<dbReference type="Proteomes" id="UP000214689">
    <property type="component" value="Chromosome"/>
</dbReference>
<comment type="caution">
    <text evidence="4">Lacks conserved residue(s) required for the propagation of feature annotation.</text>
</comment>
<evidence type="ECO:0000256" key="5">
    <source>
        <dbReference type="PIRSR" id="PIRSR001430-1"/>
    </source>
</evidence>
<dbReference type="Gene3D" id="3.30.70.660">
    <property type="entry name" value="Pseudouridine synthase I, catalytic domain, C-terminal subdomain"/>
    <property type="match status" value="1"/>
</dbReference>
<dbReference type="PANTHER" id="PTHR11142:SF0">
    <property type="entry name" value="TRNA PSEUDOURIDINE SYNTHASE-LIKE 1"/>
    <property type="match status" value="1"/>
</dbReference>
<keyword evidence="2 4" id="KW-0819">tRNA processing</keyword>
<dbReference type="Pfam" id="PF01416">
    <property type="entry name" value="PseudoU_synth_1"/>
    <property type="match status" value="2"/>
</dbReference>
<feature type="binding site" evidence="4 6">
    <location>
        <position position="124"/>
    </location>
    <ligand>
        <name>substrate</name>
    </ligand>
</feature>
<comment type="similarity">
    <text evidence="1 4 7">Belongs to the tRNA pseudouridine synthase TruA family.</text>
</comment>
<protein>
    <recommendedName>
        <fullName evidence="4">tRNA pseudouridine synthase A</fullName>
        <ecNumber evidence="4">5.4.99.12</ecNumber>
    </recommendedName>
    <alternativeName>
        <fullName evidence="4">tRNA pseudouridine(38-40) synthase</fullName>
    </alternativeName>
    <alternativeName>
        <fullName evidence="4">tRNA pseudouridylate synthase I</fullName>
    </alternativeName>
    <alternativeName>
        <fullName evidence="4">tRNA-uridine isomerase I</fullName>
    </alternativeName>
</protein>
<keyword evidence="3 4" id="KW-0413">Isomerase</keyword>
<evidence type="ECO:0000256" key="1">
    <source>
        <dbReference type="ARBA" id="ARBA00009375"/>
    </source>
</evidence>
<dbReference type="GO" id="GO:0031119">
    <property type="term" value="P:tRNA pseudouridine synthesis"/>
    <property type="evidence" value="ECO:0007669"/>
    <property type="project" value="UniProtKB-UniRule"/>
</dbReference>
<dbReference type="FunFam" id="3.30.70.580:FF:000001">
    <property type="entry name" value="tRNA pseudouridine synthase A"/>
    <property type="match status" value="1"/>
</dbReference>
<dbReference type="EC" id="5.4.99.12" evidence="4"/>
<dbReference type="RefSeq" id="WP_094234070.1">
    <property type="nucleotide sequence ID" value="NZ_CP016199.1"/>
</dbReference>
<evidence type="ECO:0000313" key="10">
    <source>
        <dbReference type="Proteomes" id="UP000214689"/>
    </source>
</evidence>